<proteinExistence type="predicted"/>
<keyword evidence="2" id="KW-1185">Reference proteome</keyword>
<accession>A0A1S8DI87</accession>
<sequence length="335" mass="37048">MHAPDYAALARIAMGHITQVYPHSGPQKLKSASDWLPPEQAHPLFCGSYDWHSCVHSHWLLVQVLNVAPQLAEAEAIRQRLLQFNSAAVAAEIATFERQGAGFERPYGWAWLLKLQAELLISNEPAASHAAHILQPLAMLVRERLMAYLPRLPYPIRSGQHNNTAFALLLALDYASSAQDQPLAALLHQRSVEWFADDVACPAWGEPGGEDFLSPSLQQAVLMQRLMARETFAPWLAAFLPQLAHGQPATLFQPVSVLERSDGKLAHLDGLNLSRAWCWFLLAQGGPHLQATAEAHLHAALAHLQDDYMGSHWLATFALLAQQAQRSLVSRSLSM</sequence>
<dbReference type="Pfam" id="PF11199">
    <property type="entry name" value="DUF2891"/>
    <property type="match status" value="1"/>
</dbReference>
<name>A0A1S8DI87_9GAMM</name>
<dbReference type="EMBL" id="MUBC01000006">
    <property type="protein sequence ID" value="ONM45138.1"/>
    <property type="molecule type" value="Genomic_DNA"/>
</dbReference>
<comment type="caution">
    <text evidence="1">The sequence shown here is derived from an EMBL/GenBank/DDBJ whole genome shotgun (WGS) entry which is preliminary data.</text>
</comment>
<dbReference type="OrthoDB" id="9779797at2"/>
<reference evidence="1 2" key="1">
    <citation type="submission" date="2017-01" db="EMBL/GenBank/DDBJ databases">
        <title>Draft genome sequence of Pseudomonas pachastrellae type strain CCUG 46540T from a deep sea.</title>
        <authorList>
            <person name="Gomila M."/>
            <person name="Mulet M."/>
            <person name="Lalucat J."/>
            <person name="Garcia-Valdes E."/>
        </authorList>
    </citation>
    <scope>NUCLEOTIDE SEQUENCE [LARGE SCALE GENOMIC DNA]</scope>
    <source>
        <strain evidence="1 2">CCUG 46540</strain>
    </source>
</reference>
<evidence type="ECO:0000313" key="2">
    <source>
        <dbReference type="Proteomes" id="UP000242847"/>
    </source>
</evidence>
<dbReference type="Proteomes" id="UP000242847">
    <property type="component" value="Unassembled WGS sequence"/>
</dbReference>
<dbReference type="RefSeq" id="WP_083724963.1">
    <property type="nucleotide sequence ID" value="NZ_FOUD01000014.1"/>
</dbReference>
<dbReference type="AlphaFoldDB" id="A0A1S8DI87"/>
<gene>
    <name evidence="1" type="ORF">BXT89_04085</name>
</gene>
<dbReference type="InterPro" id="IPR021365">
    <property type="entry name" value="DUF2891"/>
</dbReference>
<dbReference type="STRING" id="254161.SAMN05216256_11463"/>
<organism evidence="1 2">
    <name type="scientific">Halopseudomonas pachastrellae</name>
    <dbReference type="NCBI Taxonomy" id="254161"/>
    <lineage>
        <taxon>Bacteria</taxon>
        <taxon>Pseudomonadati</taxon>
        <taxon>Pseudomonadota</taxon>
        <taxon>Gammaproteobacteria</taxon>
        <taxon>Pseudomonadales</taxon>
        <taxon>Pseudomonadaceae</taxon>
        <taxon>Halopseudomonas</taxon>
    </lineage>
</organism>
<protein>
    <recommendedName>
        <fullName evidence="3">DUF2891 domain-containing protein</fullName>
    </recommendedName>
</protein>
<evidence type="ECO:0008006" key="3">
    <source>
        <dbReference type="Google" id="ProtNLM"/>
    </source>
</evidence>
<evidence type="ECO:0000313" key="1">
    <source>
        <dbReference type="EMBL" id="ONM45138.1"/>
    </source>
</evidence>